<evidence type="ECO:0000313" key="3">
    <source>
        <dbReference type="Proteomes" id="UP000193087"/>
    </source>
</evidence>
<name>A0A1X2CDL0_9MYCO</name>
<keyword evidence="1" id="KW-0560">Oxidoreductase</keyword>
<evidence type="ECO:0008006" key="4">
    <source>
        <dbReference type="Google" id="ProtNLM"/>
    </source>
</evidence>
<dbReference type="InterPro" id="IPR042098">
    <property type="entry name" value="TauD-like_sf"/>
</dbReference>
<sequence>MTAADGRARRAADYLNSRLAAATQFSWDVAGVVLVIANRFVLHARGDATAEPDRRLVRVGLRVSDSQEVQTSVPLRQA</sequence>
<evidence type="ECO:0000313" key="2">
    <source>
        <dbReference type="EMBL" id="ORW74115.1"/>
    </source>
</evidence>
<reference evidence="2 3" key="1">
    <citation type="submission" date="2016-01" db="EMBL/GenBank/DDBJ databases">
        <title>The new phylogeny of the genus Mycobacterium.</title>
        <authorList>
            <person name="Tarcisio F."/>
            <person name="Conor M."/>
            <person name="Antonella G."/>
            <person name="Elisabetta G."/>
            <person name="Giulia F.S."/>
            <person name="Sara T."/>
            <person name="Anna F."/>
            <person name="Clotilde B."/>
            <person name="Roberto B."/>
            <person name="Veronica D.S."/>
            <person name="Fabio R."/>
            <person name="Monica P."/>
            <person name="Olivier J."/>
            <person name="Enrico T."/>
            <person name="Nicola S."/>
        </authorList>
    </citation>
    <scope>NUCLEOTIDE SEQUENCE [LARGE SCALE GENOMIC DNA]</scope>
    <source>
        <strain evidence="2 3">DSM 45176</strain>
    </source>
</reference>
<dbReference type="EMBL" id="LQPQ01000123">
    <property type="protein sequence ID" value="ORW74115.1"/>
    <property type="molecule type" value="Genomic_DNA"/>
</dbReference>
<comment type="caution">
    <text evidence="2">The sequence shown here is derived from an EMBL/GenBank/DDBJ whole genome shotgun (WGS) entry which is preliminary data.</text>
</comment>
<dbReference type="Gene3D" id="3.60.130.10">
    <property type="entry name" value="Clavaminate synthase-like"/>
    <property type="match status" value="1"/>
</dbReference>
<dbReference type="SUPFAM" id="SSF51197">
    <property type="entry name" value="Clavaminate synthase-like"/>
    <property type="match status" value="1"/>
</dbReference>
<accession>A0A1X2CDL0</accession>
<dbReference type="GO" id="GO:0016491">
    <property type="term" value="F:oxidoreductase activity"/>
    <property type="evidence" value="ECO:0007669"/>
    <property type="project" value="UniProtKB-KW"/>
</dbReference>
<proteinExistence type="predicted"/>
<gene>
    <name evidence="2" type="ORF">AWC22_23620</name>
</gene>
<organism evidence="2 3">
    <name type="scientific">Mycobacterium riyadhense</name>
    <dbReference type="NCBI Taxonomy" id="486698"/>
    <lineage>
        <taxon>Bacteria</taxon>
        <taxon>Bacillati</taxon>
        <taxon>Actinomycetota</taxon>
        <taxon>Actinomycetes</taxon>
        <taxon>Mycobacteriales</taxon>
        <taxon>Mycobacteriaceae</taxon>
        <taxon>Mycobacterium</taxon>
    </lineage>
</organism>
<protein>
    <recommendedName>
        <fullName evidence="4">TauD/TfdA-like domain-containing protein</fullName>
    </recommendedName>
</protein>
<dbReference type="Proteomes" id="UP000193087">
    <property type="component" value="Unassembled WGS sequence"/>
</dbReference>
<dbReference type="AlphaFoldDB" id="A0A1X2CDL0"/>
<dbReference type="STRING" id="486698.AWC22_23620"/>
<evidence type="ECO:0000256" key="1">
    <source>
        <dbReference type="ARBA" id="ARBA00023002"/>
    </source>
</evidence>
<keyword evidence="3" id="KW-1185">Reference proteome</keyword>